<reference evidence="2" key="1">
    <citation type="submission" date="2016-11" db="EMBL/GenBank/DDBJ databases">
        <authorList>
            <person name="Varghese N."/>
            <person name="Submissions S."/>
        </authorList>
    </citation>
    <scope>NUCLEOTIDE SEQUENCE [LARGE SCALE GENOMIC DNA]</scope>
    <source>
        <strain evidence="2">DSM 22363</strain>
    </source>
</reference>
<gene>
    <name evidence="1" type="ORF">SAMN02745824_2714</name>
</gene>
<name>A0A1N6G7T4_9SPHN</name>
<dbReference type="PANTHER" id="PTHR36057">
    <property type="match status" value="1"/>
</dbReference>
<dbReference type="OrthoDB" id="9808254at2"/>
<dbReference type="Pfam" id="PF06764">
    <property type="entry name" value="DUF1223"/>
    <property type="match status" value="1"/>
</dbReference>
<sequence length="265" mass="28148">MRELILPSLIAGAAVAGFFGFQAGQTSAQVETAAFSQGATPANSNGDVSQSSNPVVIELFTSQGCSSCPPADMLASRLAKDSSLLVISRPVTYWDRLGWKDTLAREDNTRLQRSYAAKGQAGSGVYTPQMVINGGGGAVGSRESNVRSLVRLAKRIPGPEIRTERNKAGEWTITVNGQSEYMARVSLLALSSSETVQVGRGENGGRKLHYTNVVKDERTLGSWTGKSVSFTIPPENLNIFGADKYAVIVQRPNAGAIVGAQLLDI</sequence>
<proteinExistence type="predicted"/>
<dbReference type="RefSeq" id="WP_074205699.1">
    <property type="nucleotide sequence ID" value="NZ_FSQW01000002.1"/>
</dbReference>
<dbReference type="Proteomes" id="UP000185192">
    <property type="component" value="Unassembled WGS sequence"/>
</dbReference>
<evidence type="ECO:0008006" key="3">
    <source>
        <dbReference type="Google" id="ProtNLM"/>
    </source>
</evidence>
<protein>
    <recommendedName>
        <fullName evidence="3">DUF1223 domain-containing protein</fullName>
    </recommendedName>
</protein>
<dbReference type="STRING" id="1123272.SAMN02745824_2714"/>
<evidence type="ECO:0000313" key="2">
    <source>
        <dbReference type="Proteomes" id="UP000185192"/>
    </source>
</evidence>
<keyword evidence="2" id="KW-1185">Reference proteome</keyword>
<accession>A0A1N6G7T4</accession>
<organism evidence="1 2">
    <name type="scientific">Parasphingorhabdus marina DSM 22363</name>
    <dbReference type="NCBI Taxonomy" id="1123272"/>
    <lineage>
        <taxon>Bacteria</taxon>
        <taxon>Pseudomonadati</taxon>
        <taxon>Pseudomonadota</taxon>
        <taxon>Alphaproteobacteria</taxon>
        <taxon>Sphingomonadales</taxon>
        <taxon>Sphingomonadaceae</taxon>
        <taxon>Parasphingorhabdus</taxon>
    </lineage>
</organism>
<dbReference type="EMBL" id="FSQW01000002">
    <property type="protein sequence ID" value="SIO03585.1"/>
    <property type="molecule type" value="Genomic_DNA"/>
</dbReference>
<dbReference type="InterPro" id="IPR036249">
    <property type="entry name" value="Thioredoxin-like_sf"/>
</dbReference>
<evidence type="ECO:0000313" key="1">
    <source>
        <dbReference type="EMBL" id="SIO03585.1"/>
    </source>
</evidence>
<dbReference type="SUPFAM" id="SSF52833">
    <property type="entry name" value="Thioredoxin-like"/>
    <property type="match status" value="1"/>
</dbReference>
<dbReference type="AlphaFoldDB" id="A0A1N6G7T4"/>
<dbReference type="InterPro" id="IPR010634">
    <property type="entry name" value="DUF1223"/>
</dbReference>
<dbReference type="PANTHER" id="PTHR36057:SF1">
    <property type="entry name" value="LIPOPROTEIN LIPID ATTACHMENT SITE-LIKE PROTEIN, PUTATIVE (DUF1223)-RELATED"/>
    <property type="match status" value="1"/>
</dbReference>